<dbReference type="Proteomes" id="UP000501408">
    <property type="component" value="Chromosome 2"/>
</dbReference>
<accession>A0ABX6K8T6</accession>
<evidence type="ECO:0000259" key="1">
    <source>
        <dbReference type="PROSITE" id="PS51186"/>
    </source>
</evidence>
<dbReference type="InterPro" id="IPR016181">
    <property type="entry name" value="Acyl_CoA_acyltransferase"/>
</dbReference>
<gene>
    <name evidence="2" type="ORF">HBA18_14400</name>
</gene>
<dbReference type="Pfam" id="PF13508">
    <property type="entry name" value="Acetyltransf_7"/>
    <property type="match status" value="1"/>
</dbReference>
<dbReference type="EMBL" id="CP050267">
    <property type="protein sequence ID" value="QIR07938.1"/>
    <property type="molecule type" value="Genomic_DNA"/>
</dbReference>
<feature type="domain" description="N-acetyltransferase" evidence="1">
    <location>
        <begin position="2"/>
        <end position="149"/>
    </location>
</feature>
<protein>
    <submittedName>
        <fullName evidence="2">GNAT family N-acetyltransferase</fullName>
    </submittedName>
</protein>
<name>A0ABX6K8T6_SALCS</name>
<dbReference type="PROSITE" id="PS51186">
    <property type="entry name" value="GNAT"/>
    <property type="match status" value="1"/>
</dbReference>
<dbReference type="SUPFAM" id="SSF55729">
    <property type="entry name" value="Acyl-CoA N-acyltransferases (Nat)"/>
    <property type="match status" value="1"/>
</dbReference>
<evidence type="ECO:0000313" key="3">
    <source>
        <dbReference type="Proteomes" id="UP000501408"/>
    </source>
</evidence>
<organism evidence="2 3">
    <name type="scientific">Salinivibrio costicola</name>
    <name type="common">Vibrio costicola</name>
    <dbReference type="NCBI Taxonomy" id="51367"/>
    <lineage>
        <taxon>Bacteria</taxon>
        <taxon>Pseudomonadati</taxon>
        <taxon>Pseudomonadota</taxon>
        <taxon>Gammaproteobacteria</taxon>
        <taxon>Vibrionales</taxon>
        <taxon>Vibrionaceae</taxon>
        <taxon>Salinivibrio</taxon>
    </lineage>
</organism>
<proteinExistence type="predicted"/>
<dbReference type="Gene3D" id="3.40.630.30">
    <property type="match status" value="1"/>
</dbReference>
<keyword evidence="3" id="KW-1185">Reference proteome</keyword>
<sequence>MCLIEKANECDMHELVRLQIRAFAPDRALCGSGPPGYDSYDHQRYAASCYQYYVIKQNSQRVGGFYFLYQSGILQLIRLFIAPDYQGRGMGQMVLEFLKAHVLPGEVIELETPTFSVGAQRFYEKQGFQRIKRIQYGASDAYLYRLMVT</sequence>
<evidence type="ECO:0000313" key="2">
    <source>
        <dbReference type="EMBL" id="QIR07938.1"/>
    </source>
</evidence>
<reference evidence="2 3" key="1">
    <citation type="submission" date="2020-03" db="EMBL/GenBank/DDBJ databases">
        <title>Genome mining reveals the biosynthetic pathways of PHA and ectoines of the halophilic strain Salinivibrio costicola M318 isolated from fermented shrimp paste.</title>
        <authorList>
            <person name="Doan T.V."/>
            <person name="Tran L.T."/>
            <person name="Trieu T.A."/>
            <person name="Nguyen Q.V."/>
            <person name="Quach T.N."/>
            <person name="Phi T.Q."/>
            <person name="Kumar S."/>
        </authorList>
    </citation>
    <scope>NUCLEOTIDE SEQUENCE [LARGE SCALE GENOMIC DNA]</scope>
    <source>
        <strain evidence="2 3">M318</strain>
    </source>
</reference>
<dbReference type="CDD" id="cd04301">
    <property type="entry name" value="NAT_SF"/>
    <property type="match status" value="1"/>
</dbReference>
<dbReference type="InterPro" id="IPR000182">
    <property type="entry name" value="GNAT_dom"/>
</dbReference>